<accession>A0ABM1VV32</accession>
<dbReference type="Proteomes" id="UP000694888">
    <property type="component" value="Unplaced"/>
</dbReference>
<sequence length="175" mass="19091">MSSESFVNLRWTAARSDLDGDYKCELNGFDKDNQHVLLYKDKTLQLTDTDPILTLKPEVAQVGLTRMLTLNCSVNSMSDLKLKQIISILLTAVREGQDEHLTSVDIFDGTKIFPGSQDANVTAQLGTKIISILLTAVRGGQDEHLTSVDMFDGTKIFPGSQDANVTAQLGTKVAS</sequence>
<evidence type="ECO:0000313" key="1">
    <source>
        <dbReference type="Proteomes" id="UP000694888"/>
    </source>
</evidence>
<organism evidence="1 2">
    <name type="scientific">Aplysia californica</name>
    <name type="common">California sea hare</name>
    <dbReference type="NCBI Taxonomy" id="6500"/>
    <lineage>
        <taxon>Eukaryota</taxon>
        <taxon>Metazoa</taxon>
        <taxon>Spiralia</taxon>
        <taxon>Lophotrochozoa</taxon>
        <taxon>Mollusca</taxon>
        <taxon>Gastropoda</taxon>
        <taxon>Heterobranchia</taxon>
        <taxon>Euthyneura</taxon>
        <taxon>Tectipleura</taxon>
        <taxon>Aplysiida</taxon>
        <taxon>Aplysioidea</taxon>
        <taxon>Aplysiidae</taxon>
        <taxon>Aplysia</taxon>
    </lineage>
</organism>
<dbReference type="GeneID" id="118477166"/>
<protein>
    <submittedName>
        <fullName evidence="2">Uncharacterized protein LOC118477166</fullName>
    </submittedName>
</protein>
<dbReference type="RefSeq" id="XP_035826274.1">
    <property type="nucleotide sequence ID" value="XM_035970381.1"/>
</dbReference>
<reference evidence="2" key="1">
    <citation type="submission" date="2025-08" db="UniProtKB">
        <authorList>
            <consortium name="RefSeq"/>
        </authorList>
    </citation>
    <scope>IDENTIFICATION</scope>
</reference>
<gene>
    <name evidence="2" type="primary">LOC118477166</name>
</gene>
<evidence type="ECO:0000313" key="2">
    <source>
        <dbReference type="RefSeq" id="XP_035826274.1"/>
    </source>
</evidence>
<name>A0ABM1VV32_APLCA</name>
<keyword evidence="1" id="KW-1185">Reference proteome</keyword>
<proteinExistence type="predicted"/>